<dbReference type="FunFam" id="3.40.50.12780:FF:000014">
    <property type="entry name" value="Nonribosomal peptide synthetase 1"/>
    <property type="match status" value="4"/>
</dbReference>
<dbReference type="PROSITE" id="PS00012">
    <property type="entry name" value="PHOSPHOPANTETHEINE"/>
    <property type="match status" value="4"/>
</dbReference>
<feature type="domain" description="Carrier" evidence="7">
    <location>
        <begin position="2994"/>
        <end position="3070"/>
    </location>
</feature>
<feature type="region of interest" description="Disordered" evidence="6">
    <location>
        <begin position="5928"/>
        <end position="5952"/>
    </location>
</feature>
<evidence type="ECO:0000256" key="4">
    <source>
        <dbReference type="ARBA" id="ARBA00022737"/>
    </source>
</evidence>
<dbReference type="RefSeq" id="XP_022576993.1">
    <property type="nucleotide sequence ID" value="XM_022724269.1"/>
</dbReference>
<dbReference type="GO" id="GO:0016874">
    <property type="term" value="F:ligase activity"/>
    <property type="evidence" value="ECO:0007669"/>
    <property type="project" value="UniProtKB-KW"/>
</dbReference>
<dbReference type="FunFam" id="3.30.559.30:FF:000003">
    <property type="entry name" value="Nonribosomal peptide synthase SidD"/>
    <property type="match status" value="2"/>
</dbReference>
<keyword evidence="1" id="KW-0596">Phosphopantetheine</keyword>
<dbReference type="SUPFAM" id="SSF56801">
    <property type="entry name" value="Acetyl-CoA synthetase-like"/>
    <property type="match status" value="6"/>
</dbReference>
<dbReference type="GO" id="GO:0031177">
    <property type="term" value="F:phosphopantetheine binding"/>
    <property type="evidence" value="ECO:0007669"/>
    <property type="project" value="InterPro"/>
</dbReference>
<dbReference type="NCBIfam" id="NF003417">
    <property type="entry name" value="PRK04813.1"/>
    <property type="match status" value="7"/>
</dbReference>
<dbReference type="EMBL" id="KV878359">
    <property type="protein sequence ID" value="OJJ42483.1"/>
    <property type="molecule type" value="Genomic_DNA"/>
</dbReference>
<dbReference type="Gene3D" id="1.10.1200.10">
    <property type="entry name" value="ACP-like"/>
    <property type="match status" value="6"/>
</dbReference>
<dbReference type="SUPFAM" id="SSF47336">
    <property type="entry name" value="ACP-like"/>
    <property type="match status" value="6"/>
</dbReference>
<dbReference type="FunFam" id="3.30.559.10:FF:000016">
    <property type="entry name" value="Nonribosomal peptide synthase Pes1"/>
    <property type="match status" value="1"/>
</dbReference>
<evidence type="ECO:0000256" key="2">
    <source>
        <dbReference type="ARBA" id="ARBA00022553"/>
    </source>
</evidence>
<feature type="domain" description="Carrier" evidence="7">
    <location>
        <begin position="4511"/>
        <end position="4588"/>
    </location>
</feature>
<keyword evidence="4" id="KW-0677">Repeat</keyword>
<keyword evidence="2" id="KW-0597">Phosphoprotein</keyword>
<dbReference type="PROSITE" id="PS50075">
    <property type="entry name" value="CARRIER"/>
    <property type="match status" value="6"/>
</dbReference>
<dbReference type="InterPro" id="IPR042099">
    <property type="entry name" value="ANL_N_sf"/>
</dbReference>
<dbReference type="Gene3D" id="3.40.50.980">
    <property type="match status" value="2"/>
</dbReference>
<sequence length="7383" mass="800322">MGDYGIKTFVEASGARLPVGFKGSSSFFPLLTDGVLVDDEQAGGVSVHDGMDQACVALELGAEVAGAGLADLCGRHGLSTLSVLNVAWALVLAAYADTEQVTVLSVHRVAGEARVGFYETELDGGRTVLQALEEAEQRLRASSMEVPAATTVAELQTWTGRDGHPVFNSVVLLSDGDVRAETGDYIAIQARKKDDGPIAISLQAPSHLLPAGQVKHCAATLSHVLGEIVQHPDLPVAEVSMMSPQGLQQIARWNAEAPAVVSRCLHHLVDETAQARPDALAIDGQDGRMTYAELQAYTDALAHRLAQLGVGPEVAVPLFFEKSQWAIVAMIGVVKAGGAIVNLDAKQPKPRLQGLLDQLQPPLVLTSTQLSGLWGADEVPTVVVSRDTLAHLPVPDAAVASPVTPRNTLYIIFTSGSTGTPKGCVVEHESFLTAAAQHVQAGNIIPSSRVLQMTPYTFDVSMLEIFTTLTTGACICFPGDDEAARGIAHIINHLQISWTFMTPSLVRLIDPATVPTLKTLALGGEALGRIDVKTWADKLHLINGYGPSECSVAATVNQRLTLSSDPANIGVGYGALCWVVHPDDHHRLVPIGAVGELVIQGPIVARGYLNEPGKTAAVFLDEVPEFARLLPAPPPAFRLYKTGDLVRQNSDGTINFLGRKDRQVKLNGQRIELGEIEQRLSVDEQVRHAMVLLPKQGPCKGRLVAALSLHAFPYAGERDAHVHLLADGDSGRAREGLPGIAARLATQLPAYMMPTFWVVLAALPFTTSGKVHGTAMAQWLHEMSEETYSQIADGEDSAQQPAALSSEVEFQMQQIWADELGIPVAELRVHRSFIALGGDSIAAMKVVARCRQLQLAVSVPDILRAQNLIDLAARAVRVSSGGQSPSSAADRATPAERIAASLDQSLLEAAGLASRDQVEDVYGCSPMQDGILLSQIKFPGTYEISQILRVQSTRDAATTVARLQTAWQAVMDRHQVLRTIFAVDLTGQFRQVVLKQAVALIQTCECLDDEQAVVHFLKQLPAPKYQPSQPQHRLTVCRAAGDAVYIKVEISHALVDGGSTEVILHELSAAFDGAEGLAAPAAARFSDYIEHVSAAEAGGDSMRHWTSYLAGVQPSIVPMYPPAEGNVAREIRSVAVPFTQIPALTQFCEDHGVTVANVLQTAWALVLRAYTGADDVCFGYVAAGRDVPVAGIEHAVGAFINMLVCRVRLDQQQAVLGAVEAMQNEYFDALPYQHTSLAQIQHGLNLSGMPLFNSIISVQKDVSDQPYGESLSFRPLTEDDPTDFDLAVAIHVLRDHVKISIGYWSSLLSDGDAANLANTFSGAISGILASAQSPAASIDLFTEQDRARIFAWNKEEPAEAPGVVHDYFYAQVDRQPNAPAVCAWDGGYTYAELDYLSEKLAHHLARLGAGPEVLIPHCFDKSKLATVVMVAIMKSGSAGVGLSSAHPASRLQDIIENCAAHIAVVATKNAALLSGMPGMEHIVVVDEAFLDGLPAPDRSVALPQAQPCNPAFVSFTSGSTGKPKGIVLEHRSLITSILAHGTEWGIDQSARVLQFSAYAFDASVSDTFTTLVGGGTICIPDEKDRVDDLAGAINRLGVNWAFLTPRVLGLLSPALVPTLKTVVLGGEAISREDIAPWTEAISLRIVYGPTECTIYSMGTDPLTRDSDPASLGHAVGTRLWVTDPDNSDKLMPVGCVGELLIEGPLVTRGYLNAPDKTKAAYLEDGTAWLPGPPRRFYKTSDLVRYYPDGQLRFIGRKDTQIKVRGQRVELGEIEHAILENLPGAVHITVDSVVFPPQTLVAFLYMGGDEQQQSELFTPLTSETTAQLRALEKTLSKLLPVYMVPSLFVPISHIPMTISGKVDRIALRRAAVALSPEQKEMYALQGGQERAAPQTPNEERLRNLWAAVLGKEPGSVGRSDSFFRLGGDSIGAMKLVAAARAAGFVLSVANIFRYPELSDMAEHVEVAASEQQEYTPFSLLEAEQTEAVFLEDAARQCAIPREVIQDVYPATPLQEGVFLMSTTHQGAYVAPTAFRLPAGAVDVARFQETWQALVDAHAILRTRLVTVDSAVYQVVLSKEASQIEWERADCLDAYLQGIQALPVTAGAPLTRYAVIPDGEDTIFVWTAHHAVFDGWMVRMLFQQLQERYAGAEAQIEAQGLAQGLPSVAYAQFVQFLQQTDADASSAFWASVVPADELPAAFPRLPSATHQPTANQTCRRSIATTAVDPGSNLTMSILLRAAWAIVLARYTDAEDIVYGLTLSGRDVAVAGIEDIVGPTITTVPMNVHLEAETLVETFLQSQQERNVEMMNHQHAGLQAIRRISPAASAATEFTNLFVVQPAETADEEAQSGALSQLERLPTDMSRFDPYALMVECTLGVDGGVQVEARFDEAVLSMDQTERLLGHFEHVLKQLSRPAAGLRLCDLDMFSPEDARQVWEWNAVPATTENVCVHDQIAGQAQRQPDHVAIDAWDGSVTYRELDELSSRLAHWLATTHPSIHPESLVPLCFDKSLWTIVTMLAVVKAGGGVVMLNPEHPIARLESLIADTTSPVVLASPERAGLFASTATTVVIITEELVRSLPAEPSLAQSLPPVLPTNPVFVIFTSGSTGKPKGIIVQHNCVSTVAIQHGEGLGFTSTPGALRVLQFASFSFDVSMGEVFLTLTKGGTLCIPNEYDRINNLAATINRMNITWTFMAPTVAALLEPREVPNLQTLVLGGEAVSQSLVDQWASHVHLVDSYGPAECTIWASHAIPGASVSPSNIGRGAGCRYWVVDMHDHNRLAPVGCVGELLIEGPNVSRGYLNEPEKTAAAFIESPGFMQDSNDGPRYKFYRTGDLVRYNADGSLNIAGRKDGQVKFHGQRIELGEIEFHLRDRAAIEAGMVTLAKTGLCKGKLVAAVALSALNPEALEGERVELIDDRPEVKLRAQTLLAQVQEEMRDKLPAYMVPTIWIVLSSIPLTASRKINRVPISRWVANMSEETYRRVVDIATASSAHNAPATALEKTLAQVWSHVLNMPEQSIGLNRSFLSLGGDSITAMQVVSRCRALDIQLGVQDILQPKSLAGVVARAQAQAQSVVAREEVYDVSFALSPIQQIYFEDVVRMPQQHHYNQSVLLRLARPVSSAALSAAIQHIVASHAMLRARFTQNADGEWTQLVRGPGRVSTEVAFHTVSREEMLDIVNAAQRSLDIEHGRVFAVDHFTVQDSQLVSLIAHHLVIDAVSWHIIVGQLEQLLSNPNPNPQRQSRMSFQSWVQEQRQYAERLEASTAQALPAANMEYWGLEQLPTWEDGEEVRFTLDTKTTSQLLTTANNPLRSEPVDLLLAAIQQSFSECFPDRAMPAIFSEGHGREPWEASIELSDTVGWFTTFYPVVNRHVRKNESVKETIKRTKDARRAFDDNGFSDFTRRHFARAEGSRNAAMEICFNYLGQAQHTERADALLQEEALQEGEEMANIGDAMGRLAVFDISAAVSHGRLAVSFLFNRNIRHREQVRRWAQRCEAVIHSAVVELVAASTTGAVEHSLSDFPLMQIDYTDISKLTNTVLPGIGLTSEAIEDLYPCSPIQEGILISQDREPGTYEVRQLFEVVSRPDQAAVDVQRLLQAWQRTVDRHALLRTVFIKSLTGTGAYDQLLLHSHQPHVQRLVYEGAPEDIAAFVASRPGPDYRQPVPAHRLTICEAKDTRKVYCQLEVSHALIDGTSLALVVRDLVAAYENSLPATAGPPYSNYISYLSSRSASEGESMAYWTTALAGMQPCHFPGLQPELPAAAVATKLQSVYIDTDGQLQRFCEAQNITMSNLFLAAWGLVLRAYTASQDVCFGYMVSGRDIPVDNIYEAVGPFINLVVCRVDVRDEVVVRDLLEKTQADYLNCLPHQHTSLASIQHELGNNEVALFNTILSLQREPSKGPAPEVEFKIVDQVDPTEYDVDLSITTGDAPGVEIEMAYRTAMLNDSQADSLMKTFTSILLALTTSWEQPLAQLDVSPPAANEQLREAISKQPVPAAVELSVSELIEQRAQQQPTAVAVQSVDGQVSLTYSELDRSAKALAAHLHGLGVTAGDLVPLGFTRSPWALVAMLAVLRVGAVYVHVESSIAATLPPTLNPRVMLCDNASDISAMTEVIVDAEMIEQLPIPSSELVYPSSTATAVAVPDGDDWALLAHRSISTVASQLAPIAGLGCNARVLQFSNPATSPFHLVETLYSLVNGATVVIPTASASFVDAVHDSRATWAVIPPSLAALVSPASVPSLQTLVVAGEELGPSVLAQWRDITLVHPYGLIDSSVWQSVSSAPAGIETLQRRLPQDSPAPSRTWISSPFSAASLALADCVGAVLVDGPIVPQGYLSGRRERFIERTAWLPDSCLYRTGDYGRWGAETQGPSYIVRPTQIVNNQSVDLATMEEHIQSLLPTTQHAVLVVVPQESSECIAMFQIDRSQELSQSPALLSMSDALQQRFTAIKESLRSEGAESVLPALFFPVNGLPLTADYKLDRAALQSLVASVSDSEMKPYRLIAAGTTKTTNTGGSDLTASEKLLANLWMEALEVAPGTSLSATDSFFRLGGDSIVAMRLVAAARNQGLALTIKTVFQQPVLSDMAKELRLLSAEEERQLDPFSLLPPELDLDQLVAEAAQQCGIEPTTIEDMYPCTPLQEGLMALTMGSTQANQGLAYVMQETFSLPDSIDVPRFKAAWEAVIARSSILRTRIITTSEGAFQVLLQAPPPNTVPWVSGDSLDAFLAQDAMRSMTYGHPLARYAVVGQPGQQQYFIWTAHHAVYDGLTLPGLAQQVSAEYRKEIALPEVPYNRFINHIQRISPAMATEFWLGQCAVPATNFPVLPPNTSQQPAPDRIQKRSLPLTRVPSDVTLSTVLRAAWAVVLSDLSESDNVNFGLTLSGRNAALAGINQVLGPTIATVPLRVQVRGHKSPADFLRAVHQQAIDMIPFEHTGLQNIRRMGGEEQGRQAVEFQNLLIIQPGSSPNSDGEADDSFLGLTPVLVGTPPAADPYPLSMECSLFDNRVEIKAQFDSRFIADDEMARILKSYARAIERLNAVQITAARDTAEDVDKTPENMDETISAEDLQQILAWNADRPAFVDSCVHEQFEEQVRLRPDALAISSFDVELTYRELNELANRLAMVLIERGVQPEMHIPLVFHKCSWTIVALLAVMKAGGASCMFNPEHPKDRIQMLMDDLQAQLVLCDQKSTAKLSTLSLPAGAILPVDAAYLDSLPTPETPPTHRVKPSDAVLVVYTSGSTGKPKGSILEHRSLVTGLLAHSAAMGMGPETRTFQFSAYTFDVCFEEIIGSLMLGACVCVPSDTERMNSLGEAMAKYRVTWSELTTTVASLLVPSSIPTLEVLALGGESLSKEVIKMWAGSVKRIINTYGPSECCVSSTCNLDTATLGDPTNIGRGLGCNTWIADPDNIDRLVPIGAPGELLIEGPIVGREYLNEPVKSAAAFIQPPAWWPSHLPPSRIYRTGDLAKYNPDGTIKFLGRKDTQVKLHGQRIEMGEIEHRIRSAFPDASHQAAVDVLTPKSRGGLKILTAFICESDAVSEDTDNFLLPLHEGDRQERFLDLYAHVVASLPRHMVPQLFIPVSHMPVNPSRKLERKALRTVGNGLSPEVLGTYALTAVAKTSSPPTTATEIALAEIWAKVLGTTSATVIGVDDNFFHLGGDSVAAMKAVAAANKIGLPLSFADIGESPTLAKMSEAADRASEMEAMDDSVPAPFALVPPEQVSELQDQATAQCAIPFEAIEDIYPCTPSQEALMALTARDETAYVSRAVYRLPIDIDLDRYRQAWDLLAERQAIMRTRIILHDTPDSLTTQSFQVVVNEPLQWQTDDSVAAYLATDKLAPMVHGQALMRFGILPAGSCPEDPRPVFIHTAHHAVYDGWSESSMFAEAKAIYLHGLDSLAPAAPYSRFIRYMVDSTVEPGASDAFWRGQLDGDLPAQFPPPGLSSASQPPRPNRTQARKFSLGPQASAVPYSTPTILKAAWALLLGRYTTSEDVIFGHVLSGRTVPLRSVSDMMGPTIATVPVRVRLTSDETIADFLRRVQEQGQAMAPFEQVGLQNIRRLLPAASSDMVDFGHLFVIQPTLDEERDSDDGLALELVDNADNYEFETYPLLVECELGGTAEVTVDVRYNDAIIAPDQMSWLLQHFENIVHQLCQLPLATTRMGDLTLSGPEDVSQLLQWMGPPVAPVYSTLHKLFQAQVCRHPERVALAAWDGDLTYAELDGLSSQFARVLINLDLQPGTAVGVMFDKSRWAVVSLLALLKAGGACVQLDPKHPPARLTEIVADSGLHHVLAMRPYAELAAMLPRVEHVVVVDATSAAQLPTAAATTPAPIIAVDPTMPAYLTFTSGSTGKPKVVVISHRAICTSIASFSPALHLQADSRVLQFAAYTFDISYGEIFAPLLLGATVCILSEHDRLNDLAGAIRRLGATWACLTPTVAGLIQPAEVCPQLQTLVLSGECPTEANLQTWAGQVPALINAYGPSEASVWCSVGTFQRPDDRFTNIGVPVGCRLWIADADNLNRLTPLGCVGELLIEGPILFQGYLNNRNATTASLLSGLAWMEQIQPLEDFQHVYRTGDLARYLPGGQIEYLGRADTQIKIYGRRIEVREIEHHIRTQLAEDEYTMVDSVAVNSQKLLVMYLYHESGPISAAIEPADLVVPLTPELEQSLLSLQASLRSRLPHYMVPSLFVPLRRMPTSAAGKTERRTLARVVNALSDAQRQTYALAGASIAKRPLVSALEHQLARLWAGVLAVDVDSIGGDDNFFGLGGDSIIAMKVVSLARAAQLALHVADLFNHPVLADLARHVSAQVLPPTPGSATPPEKEKTTAGMLDLALAAAVAPQVGVGAGAIEAVVPTTDFQDLALVGHLTSSRWMLNWFYFDGPGAPDVANLRRGCHALVQHFDILRTVFAQHAGRFWQVVLRELEPNFRVETTSDVDAFTKTLYADGVAGDLHLSEPYVRFVLAVHPDGVSHRLLMRLSHAQYDGVSLPTLWETLQRACQGLPLPITPSFSHFLEASTPADPNAALAHWRQLLAGAPETRFVSYSKPALRDPANDAVLHVRRTRIPVHPLPKHGITAATVVKAAWAVLLARLAAHHDVTFGNTTANRNAASLPGVDAVVGPCLNVVPVRAQLQPGQTVLQLLLALQQQQVANMPYEAVGFRQIITECTTWPRWTHFSSVVQHQNIEPDRSIALSNGSSNGSGGDPPALYEPGFLGAELDLTDVSLLSTPAGEHYVDLDLVTSTAVMPALASELLIDQLSLLLGSWAVLPLDQTVAYEANPLSPALLPLVHAAVVQPETGTRPAGAVCAAVQDAWRAVLPSSITAAAAQDDDDDEGDVDFFRAGGDLVQMAQLLAEMRQNHGLPRAVHLETLAQHSSLHSMGGFLSNHEVHWNSV</sequence>
<dbReference type="InterPro" id="IPR000873">
    <property type="entry name" value="AMP-dep_synth/lig_dom"/>
</dbReference>
<feature type="domain" description="Carrier" evidence="7">
    <location>
        <begin position="803"/>
        <end position="879"/>
    </location>
</feature>
<dbReference type="Gene3D" id="3.30.300.30">
    <property type="match status" value="6"/>
</dbReference>
<dbReference type="GO" id="GO:0005737">
    <property type="term" value="C:cytoplasm"/>
    <property type="evidence" value="ECO:0007669"/>
    <property type="project" value="TreeGrafter"/>
</dbReference>
<dbReference type="CDD" id="cd05918">
    <property type="entry name" value="A_NRPS_SidN3_like"/>
    <property type="match status" value="5"/>
</dbReference>
<keyword evidence="3" id="KW-0436">Ligase</keyword>
<evidence type="ECO:0000259" key="7">
    <source>
        <dbReference type="PROSITE" id="PS50075"/>
    </source>
</evidence>
<dbReference type="CDD" id="cd19545">
    <property type="entry name" value="FUM14_C_NRPS-like"/>
    <property type="match status" value="3"/>
</dbReference>
<dbReference type="SMART" id="SM00823">
    <property type="entry name" value="PKS_PP"/>
    <property type="match status" value="6"/>
</dbReference>
<evidence type="ECO:0000256" key="5">
    <source>
        <dbReference type="ARBA" id="ARBA00029454"/>
    </source>
</evidence>
<dbReference type="InterPro" id="IPR020845">
    <property type="entry name" value="AMP-binding_CS"/>
</dbReference>
<proteinExistence type="inferred from homology"/>
<dbReference type="Pfam" id="PF00550">
    <property type="entry name" value="PP-binding"/>
    <property type="match status" value="6"/>
</dbReference>
<protein>
    <recommendedName>
        <fullName evidence="7">Carrier domain-containing protein</fullName>
    </recommendedName>
</protein>
<dbReference type="Gene3D" id="2.30.38.10">
    <property type="entry name" value="Luciferase, Domain 3"/>
    <property type="match status" value="1"/>
</dbReference>
<feature type="domain" description="Carrier" evidence="7">
    <location>
        <begin position="5616"/>
        <end position="5693"/>
    </location>
</feature>
<dbReference type="FunFam" id="1.10.1200.10:FF:000005">
    <property type="entry name" value="Nonribosomal peptide synthetase 1"/>
    <property type="match status" value="4"/>
</dbReference>
<evidence type="ECO:0000256" key="3">
    <source>
        <dbReference type="ARBA" id="ARBA00022598"/>
    </source>
</evidence>
<dbReference type="Proteomes" id="UP000184188">
    <property type="component" value="Unassembled WGS sequence"/>
</dbReference>
<dbReference type="FunFam" id="3.30.559.30:FF:000005">
    <property type="entry name" value="Nonribosomal peptide synthase Pes1"/>
    <property type="match status" value="2"/>
</dbReference>
<dbReference type="PANTHER" id="PTHR45527">
    <property type="entry name" value="NONRIBOSOMAL PEPTIDE SYNTHETASE"/>
    <property type="match status" value="1"/>
</dbReference>
<dbReference type="GO" id="GO:0044550">
    <property type="term" value="P:secondary metabolite biosynthetic process"/>
    <property type="evidence" value="ECO:0007669"/>
    <property type="project" value="TreeGrafter"/>
</dbReference>
<dbReference type="InterPro" id="IPR036736">
    <property type="entry name" value="ACP-like_sf"/>
</dbReference>
<dbReference type="STRING" id="1073090.A0A1L9S5P2"/>
<dbReference type="InterPro" id="IPR023213">
    <property type="entry name" value="CAT-like_dom_sf"/>
</dbReference>
<dbReference type="SMART" id="SM01294">
    <property type="entry name" value="PKS_PP_betabranch"/>
    <property type="match status" value="1"/>
</dbReference>
<dbReference type="OrthoDB" id="416786at2759"/>
<name>A0A1L9S5P2_9EURO</name>
<feature type="domain" description="Carrier" evidence="7">
    <location>
        <begin position="1891"/>
        <end position="1967"/>
    </location>
</feature>
<feature type="domain" description="Carrier" evidence="7">
    <location>
        <begin position="6723"/>
        <end position="6799"/>
    </location>
</feature>
<dbReference type="SUPFAM" id="SSF52777">
    <property type="entry name" value="CoA-dependent acyltransferases"/>
    <property type="match status" value="15"/>
</dbReference>
<evidence type="ECO:0000256" key="6">
    <source>
        <dbReference type="SAM" id="MobiDB-lite"/>
    </source>
</evidence>
<dbReference type="InterPro" id="IPR010071">
    <property type="entry name" value="AA_adenyl_dom"/>
</dbReference>
<dbReference type="CDD" id="cd19542">
    <property type="entry name" value="CT_NRPS-like"/>
    <property type="match status" value="3"/>
</dbReference>
<dbReference type="Pfam" id="PF00501">
    <property type="entry name" value="AMP-binding"/>
    <property type="match status" value="7"/>
</dbReference>
<keyword evidence="9" id="KW-1185">Reference proteome</keyword>
<dbReference type="FunFam" id="3.30.300.30:FF:000015">
    <property type="entry name" value="Nonribosomal peptide synthase SidD"/>
    <property type="match status" value="5"/>
</dbReference>
<dbReference type="FunFam" id="3.30.559.30:FF:000002">
    <property type="entry name" value="Nonribosomal peptide synthase Pes1"/>
    <property type="match status" value="1"/>
</dbReference>
<evidence type="ECO:0000313" key="9">
    <source>
        <dbReference type="Proteomes" id="UP000184188"/>
    </source>
</evidence>
<evidence type="ECO:0000256" key="1">
    <source>
        <dbReference type="ARBA" id="ARBA00022450"/>
    </source>
</evidence>
<dbReference type="InterPro" id="IPR009081">
    <property type="entry name" value="PP-bd_ACP"/>
</dbReference>
<dbReference type="GeneID" id="34610734"/>
<dbReference type="GO" id="GO:0043041">
    <property type="term" value="P:amino acid activation for nonribosomal peptide biosynthetic process"/>
    <property type="evidence" value="ECO:0007669"/>
    <property type="project" value="TreeGrafter"/>
</dbReference>
<dbReference type="PROSITE" id="PS00455">
    <property type="entry name" value="AMP_BINDING"/>
    <property type="match status" value="5"/>
</dbReference>
<dbReference type="Gene3D" id="3.40.50.12780">
    <property type="entry name" value="N-terminal domain of ligase-like"/>
    <property type="match status" value="5"/>
</dbReference>
<dbReference type="CDD" id="cd19534">
    <property type="entry name" value="E_NRPS"/>
    <property type="match status" value="1"/>
</dbReference>
<dbReference type="InterPro" id="IPR001242">
    <property type="entry name" value="Condensation_dom"/>
</dbReference>
<dbReference type="InterPro" id="IPR020806">
    <property type="entry name" value="PKS_PP-bd"/>
</dbReference>
<dbReference type="Pfam" id="PF00668">
    <property type="entry name" value="Condensation"/>
    <property type="match status" value="7"/>
</dbReference>
<dbReference type="PANTHER" id="PTHR45527:SF16">
    <property type="entry name" value="NONRIBOSOMAL PEPTIDE SYNTHASE ATNA-RELATED"/>
    <property type="match status" value="1"/>
</dbReference>
<organism evidence="8 9">
    <name type="scientific">Penicilliopsis zonata CBS 506.65</name>
    <dbReference type="NCBI Taxonomy" id="1073090"/>
    <lineage>
        <taxon>Eukaryota</taxon>
        <taxon>Fungi</taxon>
        <taxon>Dikarya</taxon>
        <taxon>Ascomycota</taxon>
        <taxon>Pezizomycotina</taxon>
        <taxon>Eurotiomycetes</taxon>
        <taxon>Eurotiomycetidae</taxon>
        <taxon>Eurotiales</taxon>
        <taxon>Aspergillaceae</taxon>
        <taxon>Penicilliopsis</taxon>
    </lineage>
</organism>
<dbReference type="NCBIfam" id="TIGR01733">
    <property type="entry name" value="AA-adenyl-dom"/>
    <property type="match status" value="5"/>
</dbReference>
<comment type="similarity">
    <text evidence="5">Belongs to the NRP synthetase family.</text>
</comment>
<evidence type="ECO:0000313" key="8">
    <source>
        <dbReference type="EMBL" id="OJJ42483.1"/>
    </source>
</evidence>
<reference evidence="9" key="1">
    <citation type="journal article" date="2017" name="Genome Biol.">
        <title>Comparative genomics reveals high biological diversity and specific adaptations in the industrially and medically important fungal genus Aspergillus.</title>
        <authorList>
            <person name="de Vries R.P."/>
            <person name="Riley R."/>
            <person name="Wiebenga A."/>
            <person name="Aguilar-Osorio G."/>
            <person name="Amillis S."/>
            <person name="Uchima C.A."/>
            <person name="Anderluh G."/>
            <person name="Asadollahi M."/>
            <person name="Askin M."/>
            <person name="Barry K."/>
            <person name="Battaglia E."/>
            <person name="Bayram O."/>
            <person name="Benocci T."/>
            <person name="Braus-Stromeyer S.A."/>
            <person name="Caldana C."/>
            <person name="Canovas D."/>
            <person name="Cerqueira G.C."/>
            <person name="Chen F."/>
            <person name="Chen W."/>
            <person name="Choi C."/>
            <person name="Clum A."/>
            <person name="Dos Santos R.A."/>
            <person name="Damasio A.R."/>
            <person name="Diallinas G."/>
            <person name="Emri T."/>
            <person name="Fekete E."/>
            <person name="Flipphi M."/>
            <person name="Freyberg S."/>
            <person name="Gallo A."/>
            <person name="Gournas C."/>
            <person name="Habgood R."/>
            <person name="Hainaut M."/>
            <person name="Harispe M.L."/>
            <person name="Henrissat B."/>
            <person name="Hilden K.S."/>
            <person name="Hope R."/>
            <person name="Hossain A."/>
            <person name="Karabika E."/>
            <person name="Karaffa L."/>
            <person name="Karanyi Z."/>
            <person name="Krasevec N."/>
            <person name="Kuo A."/>
            <person name="Kusch H."/>
            <person name="LaButti K."/>
            <person name="Lagendijk E.L."/>
            <person name="Lapidus A."/>
            <person name="Levasseur A."/>
            <person name="Lindquist E."/>
            <person name="Lipzen A."/>
            <person name="Logrieco A.F."/>
            <person name="MacCabe A."/>
            <person name="Maekelae M.R."/>
            <person name="Malavazi I."/>
            <person name="Melin P."/>
            <person name="Meyer V."/>
            <person name="Mielnichuk N."/>
            <person name="Miskei M."/>
            <person name="Molnar A.P."/>
            <person name="Mule G."/>
            <person name="Ngan C.Y."/>
            <person name="Orejas M."/>
            <person name="Orosz E."/>
            <person name="Ouedraogo J.P."/>
            <person name="Overkamp K.M."/>
            <person name="Park H.-S."/>
            <person name="Perrone G."/>
            <person name="Piumi F."/>
            <person name="Punt P.J."/>
            <person name="Ram A.F."/>
            <person name="Ramon A."/>
            <person name="Rauscher S."/>
            <person name="Record E."/>
            <person name="Riano-Pachon D.M."/>
            <person name="Robert V."/>
            <person name="Roehrig J."/>
            <person name="Ruller R."/>
            <person name="Salamov A."/>
            <person name="Salih N.S."/>
            <person name="Samson R.A."/>
            <person name="Sandor E."/>
            <person name="Sanguinetti M."/>
            <person name="Schuetze T."/>
            <person name="Sepcic K."/>
            <person name="Shelest E."/>
            <person name="Sherlock G."/>
            <person name="Sophianopoulou V."/>
            <person name="Squina F.M."/>
            <person name="Sun H."/>
            <person name="Susca A."/>
            <person name="Todd R.B."/>
            <person name="Tsang A."/>
            <person name="Unkles S.E."/>
            <person name="van de Wiele N."/>
            <person name="van Rossen-Uffink D."/>
            <person name="Oliveira J.V."/>
            <person name="Vesth T.C."/>
            <person name="Visser J."/>
            <person name="Yu J.-H."/>
            <person name="Zhou M."/>
            <person name="Andersen M.R."/>
            <person name="Archer D.B."/>
            <person name="Baker S.E."/>
            <person name="Benoit I."/>
            <person name="Brakhage A.A."/>
            <person name="Braus G.H."/>
            <person name="Fischer R."/>
            <person name="Frisvad J.C."/>
            <person name="Goldman G.H."/>
            <person name="Houbraken J."/>
            <person name="Oakley B."/>
            <person name="Pocsi I."/>
            <person name="Scazzocchio C."/>
            <person name="Seiboth B."/>
            <person name="vanKuyk P.A."/>
            <person name="Wortman J."/>
            <person name="Dyer P.S."/>
            <person name="Grigoriev I.V."/>
        </authorList>
    </citation>
    <scope>NUCLEOTIDE SEQUENCE [LARGE SCALE GENOMIC DNA]</scope>
    <source>
        <strain evidence="9">CBS 506.65</strain>
    </source>
</reference>
<dbReference type="Gene3D" id="3.30.559.10">
    <property type="entry name" value="Chloramphenicol acetyltransferase-like domain"/>
    <property type="match status" value="7"/>
</dbReference>
<gene>
    <name evidence="8" type="ORF">ASPZODRAFT_137284</name>
</gene>
<accession>A0A1L9S5P2</accession>
<dbReference type="InterPro" id="IPR045851">
    <property type="entry name" value="AMP-bd_C_sf"/>
</dbReference>
<dbReference type="Gene3D" id="3.30.559.30">
    <property type="entry name" value="Nonribosomal peptide synthetase, condensation domain"/>
    <property type="match status" value="8"/>
</dbReference>
<dbReference type="InterPro" id="IPR006162">
    <property type="entry name" value="Ppantetheine_attach_site"/>
</dbReference>
<dbReference type="VEuPathDB" id="FungiDB:ASPZODRAFT_137284"/>